<dbReference type="STRING" id="1903181.BTN85_0996"/>
<name>A0A1Q6DVW3_METT1</name>
<keyword evidence="2" id="KW-1185">Reference proteome</keyword>
<reference evidence="1" key="1">
    <citation type="submission" date="2016-12" db="EMBL/GenBank/DDBJ databases">
        <title>Discovery of methanogenic haloarchaea.</title>
        <authorList>
            <person name="Sorokin D.Y."/>
            <person name="Makarova K.S."/>
            <person name="Abbas B."/>
            <person name="Ferrer M."/>
            <person name="Golyshin P.N."/>
        </authorList>
    </citation>
    <scope>NUCLEOTIDE SEQUENCE [LARGE SCALE GENOMIC DNA]</scope>
    <source>
        <strain evidence="1">HMET1</strain>
    </source>
</reference>
<dbReference type="Proteomes" id="UP000185744">
    <property type="component" value="Unassembled WGS sequence"/>
</dbReference>
<dbReference type="AlphaFoldDB" id="A0A1Q6DVW3"/>
<evidence type="ECO:0000313" key="2">
    <source>
        <dbReference type="Proteomes" id="UP000185744"/>
    </source>
</evidence>
<protein>
    <submittedName>
        <fullName evidence="1">XerD/XerC family integrase</fullName>
    </submittedName>
</protein>
<organism evidence="1 2">
    <name type="scientific">Methanohalarchaeum thermophilum</name>
    <dbReference type="NCBI Taxonomy" id="1903181"/>
    <lineage>
        <taxon>Archaea</taxon>
        <taxon>Methanobacteriati</taxon>
        <taxon>Methanobacteriota</taxon>
        <taxon>Methanonatronarchaeia</taxon>
        <taxon>Methanonatronarchaeales</taxon>
        <taxon>Methanonatronarchaeaceae</taxon>
        <taxon>Candidatus Methanohalarchaeum</taxon>
    </lineage>
</organism>
<dbReference type="InParanoid" id="A0A1Q6DVW3"/>
<accession>A0A1Q6DVW3</accession>
<dbReference type="EMBL" id="MSDW01000001">
    <property type="protein sequence ID" value="OKY78505.1"/>
    <property type="molecule type" value="Genomic_DNA"/>
</dbReference>
<evidence type="ECO:0000313" key="1">
    <source>
        <dbReference type="EMBL" id="OKY78505.1"/>
    </source>
</evidence>
<gene>
    <name evidence="1" type="ORF">BTN85_0996</name>
</gene>
<comment type="caution">
    <text evidence="1">The sequence shown here is derived from an EMBL/GenBank/DDBJ whole genome shotgun (WGS) entry which is preliminary data.</text>
</comment>
<proteinExistence type="predicted"/>
<sequence>MDERDIHKQKKKTETTVRRIENSEEISQEDAELIKKFNQHLKTVRSVKIDRRHFYLSRVSKIAKWVNKSFKGMEREDVKKIQVRIEEDEDYTEWTKHDNQLALKKYFKWLHKENSKTTHGKARPIPK</sequence>